<dbReference type="PANTHER" id="PTHR36206:SF13">
    <property type="entry name" value="TRANSCRIPTIONAL REGULATORY PROTEIN MOC3"/>
    <property type="match status" value="1"/>
</dbReference>
<evidence type="ECO:0000256" key="1">
    <source>
        <dbReference type="ARBA" id="ARBA00022723"/>
    </source>
</evidence>
<feature type="compositionally biased region" description="Polar residues" evidence="7">
    <location>
        <begin position="1"/>
        <end position="14"/>
    </location>
</feature>
<comment type="caution">
    <text evidence="9">The sequence shown here is derived from an EMBL/GenBank/DDBJ whole genome shotgun (WGS) entry which is preliminary data.</text>
</comment>
<evidence type="ECO:0000313" key="9">
    <source>
        <dbReference type="EMBL" id="KAF2094658.1"/>
    </source>
</evidence>
<dbReference type="SMART" id="SM00066">
    <property type="entry name" value="GAL4"/>
    <property type="match status" value="1"/>
</dbReference>
<feature type="domain" description="Zn(2)-C6 fungal-type" evidence="8">
    <location>
        <begin position="163"/>
        <end position="191"/>
    </location>
</feature>
<dbReference type="GO" id="GO:0003677">
    <property type="term" value="F:DNA binding"/>
    <property type="evidence" value="ECO:0007669"/>
    <property type="project" value="UniProtKB-KW"/>
</dbReference>
<feature type="compositionally biased region" description="Low complexity" evidence="7">
    <location>
        <begin position="15"/>
        <end position="25"/>
    </location>
</feature>
<keyword evidence="3" id="KW-0805">Transcription regulation</keyword>
<dbReference type="OrthoDB" id="5375558at2759"/>
<keyword evidence="2" id="KW-0862">Zinc</keyword>
<keyword evidence="5" id="KW-0804">Transcription</keyword>
<keyword evidence="6" id="KW-0539">Nucleus</keyword>
<dbReference type="PANTHER" id="PTHR36206">
    <property type="entry name" value="ASPERCRYPTIN BIOSYNTHESIS CLUSTER-SPECIFIC TRANSCRIPTION REGULATOR ATNN-RELATED"/>
    <property type="match status" value="1"/>
</dbReference>
<feature type="compositionally biased region" description="Low complexity" evidence="7">
    <location>
        <begin position="209"/>
        <end position="221"/>
    </location>
</feature>
<dbReference type="PROSITE" id="PS50048">
    <property type="entry name" value="ZN2_CY6_FUNGAL_2"/>
    <property type="match status" value="1"/>
</dbReference>
<evidence type="ECO:0000256" key="7">
    <source>
        <dbReference type="SAM" id="MobiDB-lite"/>
    </source>
</evidence>
<feature type="region of interest" description="Disordered" evidence="7">
    <location>
        <begin position="277"/>
        <end position="310"/>
    </location>
</feature>
<dbReference type="InterPro" id="IPR001138">
    <property type="entry name" value="Zn2Cys6_DnaBD"/>
</dbReference>
<dbReference type="EMBL" id="ML978133">
    <property type="protein sequence ID" value="KAF2094658.1"/>
    <property type="molecule type" value="Genomic_DNA"/>
</dbReference>
<reference evidence="9" key="1">
    <citation type="journal article" date="2020" name="Stud. Mycol.">
        <title>101 Dothideomycetes genomes: a test case for predicting lifestyles and emergence of pathogens.</title>
        <authorList>
            <person name="Haridas S."/>
            <person name="Albert R."/>
            <person name="Binder M."/>
            <person name="Bloem J."/>
            <person name="Labutti K."/>
            <person name="Salamov A."/>
            <person name="Andreopoulos B."/>
            <person name="Baker S."/>
            <person name="Barry K."/>
            <person name="Bills G."/>
            <person name="Bluhm B."/>
            <person name="Cannon C."/>
            <person name="Castanera R."/>
            <person name="Culley D."/>
            <person name="Daum C."/>
            <person name="Ezra D."/>
            <person name="Gonzalez J."/>
            <person name="Henrissat B."/>
            <person name="Kuo A."/>
            <person name="Liang C."/>
            <person name="Lipzen A."/>
            <person name="Lutzoni F."/>
            <person name="Magnuson J."/>
            <person name="Mondo S."/>
            <person name="Nolan M."/>
            <person name="Ohm R."/>
            <person name="Pangilinan J."/>
            <person name="Park H.-J."/>
            <person name="Ramirez L."/>
            <person name="Alfaro M."/>
            <person name="Sun H."/>
            <person name="Tritt A."/>
            <person name="Yoshinaga Y."/>
            <person name="Zwiers L.-H."/>
            <person name="Turgeon B."/>
            <person name="Goodwin S."/>
            <person name="Spatafora J."/>
            <person name="Crous P."/>
            <person name="Grigoriev I."/>
        </authorList>
    </citation>
    <scope>NUCLEOTIDE SEQUENCE</scope>
    <source>
        <strain evidence="9">CBS 133067</strain>
    </source>
</reference>
<evidence type="ECO:0000256" key="4">
    <source>
        <dbReference type="ARBA" id="ARBA00023125"/>
    </source>
</evidence>
<keyword evidence="4" id="KW-0238">DNA-binding</keyword>
<evidence type="ECO:0000256" key="3">
    <source>
        <dbReference type="ARBA" id="ARBA00023015"/>
    </source>
</evidence>
<feature type="compositionally biased region" description="Low complexity" evidence="7">
    <location>
        <begin position="77"/>
        <end position="93"/>
    </location>
</feature>
<name>A0A9P4I867_9PEZI</name>
<dbReference type="SUPFAM" id="SSF57701">
    <property type="entry name" value="Zn2/Cys6 DNA-binding domain"/>
    <property type="match status" value="1"/>
</dbReference>
<evidence type="ECO:0000256" key="5">
    <source>
        <dbReference type="ARBA" id="ARBA00023163"/>
    </source>
</evidence>
<dbReference type="InterPro" id="IPR052360">
    <property type="entry name" value="Transcr_Regulatory_Proteins"/>
</dbReference>
<dbReference type="CDD" id="cd00067">
    <property type="entry name" value="GAL4"/>
    <property type="match status" value="1"/>
</dbReference>
<dbReference type="Pfam" id="PF00172">
    <property type="entry name" value="Zn_clus"/>
    <property type="match status" value="1"/>
</dbReference>
<proteinExistence type="predicted"/>
<dbReference type="GO" id="GO:0008270">
    <property type="term" value="F:zinc ion binding"/>
    <property type="evidence" value="ECO:0007669"/>
    <property type="project" value="InterPro"/>
</dbReference>
<evidence type="ECO:0000256" key="6">
    <source>
        <dbReference type="ARBA" id="ARBA00023242"/>
    </source>
</evidence>
<accession>A0A9P4I867</accession>
<protein>
    <recommendedName>
        <fullName evidence="8">Zn(2)-C6 fungal-type domain-containing protein</fullName>
    </recommendedName>
</protein>
<dbReference type="AlphaFoldDB" id="A0A9P4I867"/>
<feature type="region of interest" description="Disordered" evidence="7">
    <location>
        <begin position="1"/>
        <end position="109"/>
    </location>
</feature>
<evidence type="ECO:0000256" key="2">
    <source>
        <dbReference type="ARBA" id="ARBA00022833"/>
    </source>
</evidence>
<feature type="region of interest" description="Disordered" evidence="7">
    <location>
        <begin position="202"/>
        <end position="264"/>
    </location>
</feature>
<evidence type="ECO:0000259" key="8">
    <source>
        <dbReference type="PROSITE" id="PS50048"/>
    </source>
</evidence>
<dbReference type="Proteomes" id="UP000799772">
    <property type="component" value="Unassembled WGS sequence"/>
</dbReference>
<organism evidence="9 10">
    <name type="scientific">Rhizodiscina lignyota</name>
    <dbReference type="NCBI Taxonomy" id="1504668"/>
    <lineage>
        <taxon>Eukaryota</taxon>
        <taxon>Fungi</taxon>
        <taxon>Dikarya</taxon>
        <taxon>Ascomycota</taxon>
        <taxon>Pezizomycotina</taxon>
        <taxon>Dothideomycetes</taxon>
        <taxon>Pleosporomycetidae</taxon>
        <taxon>Aulographales</taxon>
        <taxon>Rhizodiscinaceae</taxon>
        <taxon>Rhizodiscina</taxon>
    </lineage>
</organism>
<feature type="compositionally biased region" description="Polar residues" evidence="7">
    <location>
        <begin position="49"/>
        <end position="58"/>
    </location>
</feature>
<sequence>MTTNNAPQTRHQQTSYPSPHSYPSPSMQPTYTYPPPSGQAQPEPYRASPTASNVSLPSLNLPPIRAIDAQSQPPPQQQHHPPQQSAPPAHTQSGSPLPPPPATMSGYYPQQAHGMQNLVQPMGITSSPQPLGMRYPLPAQGQDQRIMSGGRHKKEIKRRTKTGCLTCRKRRIKCDEAHPTCRNCQKSKRECLGYDPIFKPQASPANLQPAPSASPTGTPSSNIPLPSAPAYPNVPQGYNPPTAPGYAQAPAQQQPGAASSSYDFGPAIDPALAAAEMQHAQSHLELASSHRAPPQTTRSQPGTDGRPRVRLDDLHTISGVAPPSPVPRTAPPSEAAIEEVKLLYHRDYAPGLDKFLETTWYSQRSWPKLIHDGPLFDLFIQMLDRFRAVKSDDYRGAQLIRSLETKVVWRLLCMPRSPHAAANGVTGAPSPEEALQLLEAQKRLDAFEALLTHTTLDRNPLLDVHYQESLQTLKYWEVEFWRLLGQIVSRMPTPASNSEAPVPQLSLDDMMQACRNILSMLENRDVLYSMLVCRVFGSRLPGWPDIKEVFNTDQEDPRLKVFIGKKFLEEEAGGKGTNQVVQRMCDMAVRSWTLGR</sequence>
<feature type="compositionally biased region" description="Low complexity" evidence="7">
    <location>
        <begin position="244"/>
        <end position="262"/>
    </location>
</feature>
<dbReference type="PROSITE" id="PS00463">
    <property type="entry name" value="ZN2_CY6_FUNGAL_1"/>
    <property type="match status" value="1"/>
</dbReference>
<dbReference type="Gene3D" id="4.10.240.10">
    <property type="entry name" value="Zn(2)-C6 fungal-type DNA-binding domain"/>
    <property type="match status" value="1"/>
</dbReference>
<keyword evidence="1" id="KW-0479">Metal-binding</keyword>
<evidence type="ECO:0000313" key="10">
    <source>
        <dbReference type="Proteomes" id="UP000799772"/>
    </source>
</evidence>
<dbReference type="GO" id="GO:0000981">
    <property type="term" value="F:DNA-binding transcription factor activity, RNA polymerase II-specific"/>
    <property type="evidence" value="ECO:0007669"/>
    <property type="project" value="InterPro"/>
</dbReference>
<gene>
    <name evidence="9" type="ORF">NA57DRAFT_79836</name>
</gene>
<dbReference type="InterPro" id="IPR036864">
    <property type="entry name" value="Zn2-C6_fun-type_DNA-bd_sf"/>
</dbReference>
<keyword evidence="10" id="KW-1185">Reference proteome</keyword>